<reference evidence="1 2" key="1">
    <citation type="submission" date="2023-05" db="EMBL/GenBank/DDBJ databases">
        <title>B98-5 Cell Line De Novo Hybrid Assembly: An Optical Mapping Approach.</title>
        <authorList>
            <person name="Kananen K."/>
            <person name="Auerbach J.A."/>
            <person name="Kautto E."/>
            <person name="Blachly J.S."/>
        </authorList>
    </citation>
    <scope>NUCLEOTIDE SEQUENCE [LARGE SCALE GENOMIC DNA]</scope>
    <source>
        <strain evidence="1">B95-8</strain>
        <tissue evidence="1">Cell line</tissue>
    </source>
</reference>
<dbReference type="Proteomes" id="UP001266305">
    <property type="component" value="Unassembled WGS sequence"/>
</dbReference>
<keyword evidence="2" id="KW-1185">Reference proteome</keyword>
<gene>
    <name evidence="1" type="ORF">P7K49_005899</name>
</gene>
<accession>A0ABQ9W0V9</accession>
<evidence type="ECO:0000313" key="1">
    <source>
        <dbReference type="EMBL" id="KAK2115273.1"/>
    </source>
</evidence>
<dbReference type="EMBL" id="JASSZA010000003">
    <property type="protein sequence ID" value="KAK2115273.1"/>
    <property type="molecule type" value="Genomic_DNA"/>
</dbReference>
<protein>
    <submittedName>
        <fullName evidence="1">Uncharacterized protein</fullName>
    </submittedName>
</protein>
<comment type="caution">
    <text evidence="1">The sequence shown here is derived from an EMBL/GenBank/DDBJ whole genome shotgun (WGS) entry which is preliminary data.</text>
</comment>
<sequence>MLSSPPEPGTQRDSGSEESCCCCCYCCCSPESAAELFCEQHPHFTVFADLTGYSWTQKDILRNAALTGECPRSSTQQGRHTVV</sequence>
<evidence type="ECO:0000313" key="2">
    <source>
        <dbReference type="Proteomes" id="UP001266305"/>
    </source>
</evidence>
<name>A0ABQ9W0V9_SAGOE</name>
<organism evidence="1 2">
    <name type="scientific">Saguinus oedipus</name>
    <name type="common">Cotton-top tamarin</name>
    <name type="synonym">Oedipomidas oedipus</name>
    <dbReference type="NCBI Taxonomy" id="9490"/>
    <lineage>
        <taxon>Eukaryota</taxon>
        <taxon>Metazoa</taxon>
        <taxon>Chordata</taxon>
        <taxon>Craniata</taxon>
        <taxon>Vertebrata</taxon>
        <taxon>Euteleostomi</taxon>
        <taxon>Mammalia</taxon>
        <taxon>Eutheria</taxon>
        <taxon>Euarchontoglires</taxon>
        <taxon>Primates</taxon>
        <taxon>Haplorrhini</taxon>
        <taxon>Platyrrhini</taxon>
        <taxon>Cebidae</taxon>
        <taxon>Callitrichinae</taxon>
        <taxon>Saguinus</taxon>
    </lineage>
</organism>
<proteinExistence type="predicted"/>